<feature type="domain" description="GST C-terminal" evidence="1">
    <location>
        <begin position="94"/>
        <end position="218"/>
    </location>
</feature>
<comment type="caution">
    <text evidence="2">The sequence shown here is derived from an EMBL/GenBank/DDBJ whole genome shotgun (WGS) entry which is preliminary data.</text>
</comment>
<organism evidence="2 3">
    <name type="scientific">Hibiscus syriacus</name>
    <name type="common">Rose of Sharon</name>
    <dbReference type="NCBI Taxonomy" id="106335"/>
    <lineage>
        <taxon>Eukaryota</taxon>
        <taxon>Viridiplantae</taxon>
        <taxon>Streptophyta</taxon>
        <taxon>Embryophyta</taxon>
        <taxon>Tracheophyta</taxon>
        <taxon>Spermatophyta</taxon>
        <taxon>Magnoliopsida</taxon>
        <taxon>eudicotyledons</taxon>
        <taxon>Gunneridae</taxon>
        <taxon>Pentapetalae</taxon>
        <taxon>rosids</taxon>
        <taxon>malvids</taxon>
        <taxon>Malvales</taxon>
        <taxon>Malvaceae</taxon>
        <taxon>Malvoideae</taxon>
        <taxon>Hibiscus</taxon>
    </lineage>
</organism>
<sequence length="247" mass="28364">MLHFFCKTPSVFGTTNSTTLPLFAFKLLFNISFAAKKPRCLAYLKIKGLDKAIGFTKESCFGSHPTVNPFGIIPLGPNTEFNDIAKNPAFDLYPPHLRAQIDETNEWIYKRINNGVYKCGFAREQEPYDEELLCALDKCEEILSKKRYICGNSLTEADILLFVTLIRFDEVYAVQFKSNEKLLREYPNMFNYTKDVYQIPGMSSTVNVQHIKRHYYGSHPTINPFSIIPLGPNIDYFSSYDRARFSA</sequence>
<dbReference type="AlphaFoldDB" id="A0A6A2WDR5"/>
<evidence type="ECO:0000313" key="2">
    <source>
        <dbReference type="EMBL" id="KAE8655351.1"/>
    </source>
</evidence>
<dbReference type="InterPro" id="IPR047047">
    <property type="entry name" value="GST_Omega-like_C"/>
</dbReference>
<dbReference type="GO" id="GO:0005737">
    <property type="term" value="C:cytoplasm"/>
    <property type="evidence" value="ECO:0007669"/>
    <property type="project" value="TreeGrafter"/>
</dbReference>
<keyword evidence="3" id="KW-1185">Reference proteome</keyword>
<reference evidence="2" key="1">
    <citation type="submission" date="2019-09" db="EMBL/GenBank/DDBJ databases">
        <title>Draft genome information of white flower Hibiscus syriacus.</title>
        <authorList>
            <person name="Kim Y.-M."/>
        </authorList>
    </citation>
    <scope>NUCLEOTIDE SEQUENCE [LARGE SCALE GENOMIC DNA]</scope>
    <source>
        <strain evidence="2">YM2019G1</strain>
    </source>
</reference>
<dbReference type="FunFam" id="1.20.1050.10:FF:000037">
    <property type="entry name" value="Glutathione S-transferase family protein"/>
    <property type="match status" value="1"/>
</dbReference>
<name>A0A6A2WDR5_HIBSY</name>
<dbReference type="GO" id="GO:0004364">
    <property type="term" value="F:glutathione transferase activity"/>
    <property type="evidence" value="ECO:0007669"/>
    <property type="project" value="InterPro"/>
</dbReference>
<dbReference type="InterPro" id="IPR016639">
    <property type="entry name" value="GST_Omega/GSH"/>
</dbReference>
<gene>
    <name evidence="2" type="ORF">F3Y22_tig00117032pilonHSYRG00171</name>
</gene>
<dbReference type="Gene3D" id="1.20.1050.10">
    <property type="match status" value="1"/>
</dbReference>
<accession>A0A6A2WDR5</accession>
<dbReference type="InterPro" id="IPR036282">
    <property type="entry name" value="Glutathione-S-Trfase_C_sf"/>
</dbReference>
<proteinExistence type="predicted"/>
<dbReference type="PROSITE" id="PS50405">
    <property type="entry name" value="GST_CTER"/>
    <property type="match status" value="1"/>
</dbReference>
<dbReference type="InterPro" id="IPR010987">
    <property type="entry name" value="Glutathione-S-Trfase_C-like"/>
</dbReference>
<dbReference type="Proteomes" id="UP000436088">
    <property type="component" value="Unassembled WGS sequence"/>
</dbReference>
<dbReference type="Gene3D" id="3.40.30.10">
    <property type="entry name" value="Glutaredoxin"/>
    <property type="match status" value="1"/>
</dbReference>
<evidence type="ECO:0000313" key="3">
    <source>
        <dbReference type="Proteomes" id="UP000436088"/>
    </source>
</evidence>
<dbReference type="EMBL" id="VEPZ02001781">
    <property type="protein sequence ID" value="KAE8655351.1"/>
    <property type="molecule type" value="Genomic_DNA"/>
</dbReference>
<dbReference type="CDD" id="cd03190">
    <property type="entry name" value="GST_C_Omega_like"/>
    <property type="match status" value="1"/>
</dbReference>
<dbReference type="Pfam" id="PF13410">
    <property type="entry name" value="GST_C_2"/>
    <property type="match status" value="1"/>
</dbReference>
<dbReference type="SUPFAM" id="SSF47616">
    <property type="entry name" value="GST C-terminal domain-like"/>
    <property type="match status" value="1"/>
</dbReference>
<protein>
    <submittedName>
        <fullName evidence="2">Detected protein of confused Function</fullName>
    </submittedName>
</protein>
<evidence type="ECO:0000259" key="1">
    <source>
        <dbReference type="PROSITE" id="PS50405"/>
    </source>
</evidence>
<dbReference type="PANTHER" id="PTHR32419:SF6">
    <property type="entry name" value="GLUTATHIONE S-TRANSFERASE OMEGA-LIKE 1-RELATED"/>
    <property type="match status" value="1"/>
</dbReference>
<dbReference type="PANTHER" id="PTHR32419">
    <property type="entry name" value="GLUTATHIONYL-HYDROQUINONE REDUCTASE"/>
    <property type="match status" value="1"/>
</dbReference>